<name>A0A834HUE8_RHYFE</name>
<dbReference type="InterPro" id="IPR020472">
    <property type="entry name" value="WD40_PAC1"/>
</dbReference>
<feature type="repeat" description="WD" evidence="3">
    <location>
        <begin position="51"/>
        <end position="90"/>
    </location>
</feature>
<dbReference type="AlphaFoldDB" id="A0A834HUE8"/>
<protein>
    <submittedName>
        <fullName evidence="4">Uncharacterized protein</fullName>
    </submittedName>
</protein>
<evidence type="ECO:0000256" key="2">
    <source>
        <dbReference type="ARBA" id="ARBA00022737"/>
    </source>
</evidence>
<dbReference type="InterPro" id="IPR001680">
    <property type="entry name" value="WD40_rpt"/>
</dbReference>
<dbReference type="PANTHER" id="PTHR22844:SF387">
    <property type="entry name" value="F3I6.5 PROTEIN"/>
    <property type="match status" value="1"/>
</dbReference>
<reference evidence="4" key="1">
    <citation type="submission" date="2020-08" db="EMBL/GenBank/DDBJ databases">
        <title>Genome sequencing and assembly of the red palm weevil Rhynchophorus ferrugineus.</title>
        <authorList>
            <person name="Dias G.B."/>
            <person name="Bergman C.M."/>
            <person name="Manee M."/>
        </authorList>
    </citation>
    <scope>NUCLEOTIDE SEQUENCE</scope>
    <source>
        <strain evidence="4">AA-2017</strain>
        <tissue evidence="4">Whole larva</tissue>
    </source>
</reference>
<dbReference type="InterPro" id="IPR045182">
    <property type="entry name" value="JINGUBANG-like"/>
</dbReference>
<evidence type="ECO:0000313" key="4">
    <source>
        <dbReference type="EMBL" id="KAF7268835.1"/>
    </source>
</evidence>
<dbReference type="Pfam" id="PF00400">
    <property type="entry name" value="WD40"/>
    <property type="match status" value="2"/>
</dbReference>
<evidence type="ECO:0000256" key="1">
    <source>
        <dbReference type="ARBA" id="ARBA00022574"/>
    </source>
</evidence>
<dbReference type="InterPro" id="IPR036322">
    <property type="entry name" value="WD40_repeat_dom_sf"/>
</dbReference>
<feature type="repeat" description="WD" evidence="3">
    <location>
        <begin position="12"/>
        <end position="41"/>
    </location>
</feature>
<dbReference type="SUPFAM" id="SSF50978">
    <property type="entry name" value="WD40 repeat-like"/>
    <property type="match status" value="1"/>
</dbReference>
<evidence type="ECO:0000313" key="5">
    <source>
        <dbReference type="Proteomes" id="UP000625711"/>
    </source>
</evidence>
<dbReference type="PROSITE" id="PS50082">
    <property type="entry name" value="WD_REPEATS_2"/>
    <property type="match status" value="2"/>
</dbReference>
<dbReference type="PRINTS" id="PR00320">
    <property type="entry name" value="GPROTEINBRPT"/>
</dbReference>
<keyword evidence="5" id="KW-1185">Reference proteome</keyword>
<accession>A0A834HUE8</accession>
<comment type="caution">
    <text evidence="4">The sequence shown here is derived from an EMBL/GenBank/DDBJ whole genome shotgun (WGS) entry which is preliminary data.</text>
</comment>
<dbReference type="PANTHER" id="PTHR22844">
    <property type="entry name" value="F-BOX AND WD40 DOMAIN PROTEIN"/>
    <property type="match status" value="1"/>
</dbReference>
<dbReference type="EMBL" id="JAACXV010014301">
    <property type="protein sequence ID" value="KAF7268835.1"/>
    <property type="molecule type" value="Genomic_DNA"/>
</dbReference>
<sequence length="296" mass="32935">MTLIVACRASDDDKHYKDVNTLMFHKGKLYSASDDGKIKVWTTDLIKLAEIQGHTLPVYGLTASDDTLYSSSSDGTIKLYDLNTLQEKQQLTKNENVEHWRVRSVNGHLYVGDNEGNVSVYKNNKFFGLVNVAEPVKDLQVIEPYVLVVQDTDLVVTEVKLNGEKLQWSNDSNIPGRAPVTLIGSKYFALIDRDGKEILLHSTDRHSGFPQLAKIVHGSDNNMLINALSGVEWGEDKFLFSGGWDKVLRKWKIMNQSLSDEGSVNVDLVINAIAAGDTDQIYVGGSDGHIVRVDVR</sequence>
<dbReference type="OrthoDB" id="6262491at2759"/>
<organism evidence="4 5">
    <name type="scientific">Rhynchophorus ferrugineus</name>
    <name type="common">Red palm weevil</name>
    <name type="synonym">Curculio ferrugineus</name>
    <dbReference type="NCBI Taxonomy" id="354439"/>
    <lineage>
        <taxon>Eukaryota</taxon>
        <taxon>Metazoa</taxon>
        <taxon>Ecdysozoa</taxon>
        <taxon>Arthropoda</taxon>
        <taxon>Hexapoda</taxon>
        <taxon>Insecta</taxon>
        <taxon>Pterygota</taxon>
        <taxon>Neoptera</taxon>
        <taxon>Endopterygota</taxon>
        <taxon>Coleoptera</taxon>
        <taxon>Polyphaga</taxon>
        <taxon>Cucujiformia</taxon>
        <taxon>Curculionidae</taxon>
        <taxon>Dryophthorinae</taxon>
        <taxon>Rhynchophorus</taxon>
    </lineage>
</organism>
<keyword evidence="2" id="KW-0677">Repeat</keyword>
<dbReference type="InterPro" id="IPR015943">
    <property type="entry name" value="WD40/YVTN_repeat-like_dom_sf"/>
</dbReference>
<evidence type="ECO:0000256" key="3">
    <source>
        <dbReference type="PROSITE-ProRule" id="PRU00221"/>
    </source>
</evidence>
<gene>
    <name evidence="4" type="ORF">GWI33_018179</name>
</gene>
<proteinExistence type="predicted"/>
<dbReference type="Proteomes" id="UP000625711">
    <property type="component" value="Unassembled WGS sequence"/>
</dbReference>
<dbReference type="SMART" id="SM00320">
    <property type="entry name" value="WD40"/>
    <property type="match status" value="3"/>
</dbReference>
<keyword evidence="1 3" id="KW-0853">WD repeat</keyword>
<dbReference type="Gene3D" id="2.130.10.10">
    <property type="entry name" value="YVTN repeat-like/Quinoprotein amine dehydrogenase"/>
    <property type="match status" value="1"/>
</dbReference>